<evidence type="ECO:0000313" key="4">
    <source>
        <dbReference type="EMBL" id="MEK8051987.1"/>
    </source>
</evidence>
<dbReference type="InterPro" id="IPR020904">
    <property type="entry name" value="Sc_DH/Rdtase_CS"/>
</dbReference>
<dbReference type="CDD" id="cd05233">
    <property type="entry name" value="SDR_c"/>
    <property type="match status" value="1"/>
</dbReference>
<dbReference type="PROSITE" id="PS00061">
    <property type="entry name" value="ADH_SHORT"/>
    <property type="match status" value="1"/>
</dbReference>
<dbReference type="Pfam" id="PF13561">
    <property type="entry name" value="adh_short_C2"/>
    <property type="match status" value="1"/>
</dbReference>
<dbReference type="RefSeq" id="WP_341411681.1">
    <property type="nucleotide sequence ID" value="NZ_JBBUTH010000008.1"/>
</dbReference>
<dbReference type="Gene3D" id="3.40.50.720">
    <property type="entry name" value="NAD(P)-binding Rossmann-like Domain"/>
    <property type="match status" value="1"/>
</dbReference>
<dbReference type="Proteomes" id="UP001365405">
    <property type="component" value="Unassembled WGS sequence"/>
</dbReference>
<evidence type="ECO:0000259" key="3">
    <source>
        <dbReference type="SMART" id="SM00822"/>
    </source>
</evidence>
<dbReference type="EMBL" id="JBBUTH010000008">
    <property type="protein sequence ID" value="MEK8051987.1"/>
    <property type="molecule type" value="Genomic_DNA"/>
</dbReference>
<protein>
    <submittedName>
        <fullName evidence="4">SDR family oxidoreductase</fullName>
    </submittedName>
</protein>
<evidence type="ECO:0000313" key="5">
    <source>
        <dbReference type="Proteomes" id="UP001365405"/>
    </source>
</evidence>
<comment type="similarity">
    <text evidence="1">Belongs to the short-chain dehydrogenases/reductases (SDR) family.</text>
</comment>
<keyword evidence="2" id="KW-0560">Oxidoreductase</keyword>
<dbReference type="PRINTS" id="PR00080">
    <property type="entry name" value="SDRFAMILY"/>
</dbReference>
<feature type="domain" description="Ketoreductase" evidence="3">
    <location>
        <begin position="14"/>
        <end position="203"/>
    </location>
</feature>
<evidence type="ECO:0000256" key="1">
    <source>
        <dbReference type="ARBA" id="ARBA00006484"/>
    </source>
</evidence>
<keyword evidence="5" id="KW-1185">Reference proteome</keyword>
<accession>A0ABU9CJF8</accession>
<dbReference type="PANTHER" id="PTHR43639:SF1">
    <property type="entry name" value="SHORT-CHAIN DEHYDROGENASE_REDUCTASE FAMILY PROTEIN"/>
    <property type="match status" value="1"/>
</dbReference>
<dbReference type="InterPro" id="IPR036291">
    <property type="entry name" value="NAD(P)-bd_dom_sf"/>
</dbReference>
<sequence>MATTAVAPATATAPILLITGASRGIGAATARLAAQRGWDVVVNYARDAAAAERVAAEVRAAGRRALVIQADVADEAQVLAMYERIDAEWGRLSGLVNNAGIVAPQARLDEMSAERIQRLMGVNVVGALVVAREAVRRMSTRHGGAGGAIVNVSSAAARLGSPGMYVDYAASKGAIDTFTMGLGLELAAEGVRVNGVRPGMTDTDIHADSGDPQRPFKLAHTIPMQRPGRAEEIAAAIVWLLSDEASYTTGTLLDVSGGR</sequence>
<dbReference type="InterPro" id="IPR002347">
    <property type="entry name" value="SDR_fam"/>
</dbReference>
<dbReference type="PRINTS" id="PR00081">
    <property type="entry name" value="GDHRDH"/>
</dbReference>
<evidence type="ECO:0000256" key="2">
    <source>
        <dbReference type="ARBA" id="ARBA00023002"/>
    </source>
</evidence>
<dbReference type="InterPro" id="IPR057326">
    <property type="entry name" value="KR_dom"/>
</dbReference>
<proteinExistence type="inferred from homology"/>
<dbReference type="SUPFAM" id="SSF51735">
    <property type="entry name" value="NAD(P)-binding Rossmann-fold domains"/>
    <property type="match status" value="1"/>
</dbReference>
<organism evidence="4 5">
    <name type="scientific">Pseudaquabacterium inlustre</name>
    <dbReference type="NCBI Taxonomy" id="2984192"/>
    <lineage>
        <taxon>Bacteria</taxon>
        <taxon>Pseudomonadati</taxon>
        <taxon>Pseudomonadota</taxon>
        <taxon>Betaproteobacteria</taxon>
        <taxon>Burkholderiales</taxon>
        <taxon>Sphaerotilaceae</taxon>
        <taxon>Pseudaquabacterium</taxon>
    </lineage>
</organism>
<reference evidence="4 5" key="1">
    <citation type="submission" date="2024-04" db="EMBL/GenBank/DDBJ databases">
        <title>Novel species of the genus Ideonella isolated from streams.</title>
        <authorList>
            <person name="Lu H."/>
        </authorList>
    </citation>
    <scope>NUCLEOTIDE SEQUENCE [LARGE SCALE GENOMIC DNA]</scope>
    <source>
        <strain evidence="4 5">DXS22W</strain>
    </source>
</reference>
<name>A0ABU9CJF8_9BURK</name>
<dbReference type="PANTHER" id="PTHR43639">
    <property type="entry name" value="OXIDOREDUCTASE, SHORT-CHAIN DEHYDROGENASE/REDUCTASE FAMILY (AFU_ORTHOLOGUE AFUA_5G02870)"/>
    <property type="match status" value="1"/>
</dbReference>
<comment type="caution">
    <text evidence="4">The sequence shown here is derived from an EMBL/GenBank/DDBJ whole genome shotgun (WGS) entry which is preliminary data.</text>
</comment>
<dbReference type="SMART" id="SM00822">
    <property type="entry name" value="PKS_KR"/>
    <property type="match status" value="1"/>
</dbReference>
<gene>
    <name evidence="4" type="ORF">AACH10_17175</name>
</gene>